<reference evidence="1" key="1">
    <citation type="submission" date="2021-01" db="EMBL/GenBank/DDBJ databases">
        <authorList>
            <consortium name="Genoscope - CEA"/>
            <person name="William W."/>
        </authorList>
    </citation>
    <scope>NUCLEOTIDE SEQUENCE</scope>
</reference>
<name>A0A8S1RPE7_9CILI</name>
<evidence type="ECO:0000313" key="1">
    <source>
        <dbReference type="EMBL" id="CAD8128655.1"/>
    </source>
</evidence>
<protein>
    <submittedName>
        <fullName evidence="1">Uncharacterized protein</fullName>
    </submittedName>
</protein>
<dbReference type="Proteomes" id="UP000692954">
    <property type="component" value="Unassembled WGS sequence"/>
</dbReference>
<gene>
    <name evidence="1" type="ORF">PSON_ATCC_30995.1.T1930009</name>
</gene>
<dbReference type="EMBL" id="CAJJDN010000193">
    <property type="protein sequence ID" value="CAD8128655.1"/>
    <property type="molecule type" value="Genomic_DNA"/>
</dbReference>
<proteinExistence type="predicted"/>
<accession>A0A8S1RPE7</accession>
<dbReference type="AlphaFoldDB" id="A0A8S1RPE7"/>
<sequence length="190" mass="23089">MNYNITLKIPLILKMQRFKDLKKCNKFVKVLQLIQYHLQHFVILKRIFIYGRNTQYRLISVISKVIDLEYPQNLLIYFSASEMLSISNHLQFFNLGNAIDDIYHRNLIFNKNYSYLTFFTIIEQQKKQISFLILLLLKYSKPFYLYQQCTLAQFFDIILQKLIQNQYLFLNNIQKQHQYSLDKIAKQFNF</sequence>
<evidence type="ECO:0000313" key="2">
    <source>
        <dbReference type="Proteomes" id="UP000692954"/>
    </source>
</evidence>
<keyword evidence="2" id="KW-1185">Reference proteome</keyword>
<comment type="caution">
    <text evidence="1">The sequence shown here is derived from an EMBL/GenBank/DDBJ whole genome shotgun (WGS) entry which is preliminary data.</text>
</comment>
<organism evidence="1 2">
    <name type="scientific">Paramecium sonneborni</name>
    <dbReference type="NCBI Taxonomy" id="65129"/>
    <lineage>
        <taxon>Eukaryota</taxon>
        <taxon>Sar</taxon>
        <taxon>Alveolata</taxon>
        <taxon>Ciliophora</taxon>
        <taxon>Intramacronucleata</taxon>
        <taxon>Oligohymenophorea</taxon>
        <taxon>Peniculida</taxon>
        <taxon>Parameciidae</taxon>
        <taxon>Paramecium</taxon>
    </lineage>
</organism>